<sequence>AEAAVKLRRGGGKLRMGPNGKPLKRKVKRNLKAGKGPLKRRRLQRGKGNGQGKRRVLRRRRPAA</sequence>
<dbReference type="EMBL" id="X70776">
    <property type="protein sequence ID" value="CAA50051.1"/>
    <property type="molecule type" value="Genomic_DNA"/>
</dbReference>
<reference evidence="2" key="1">
    <citation type="submission" date="1993-01" db="EMBL/GenBank/DDBJ databases">
        <authorList>
            <person name="Galli J.L.G."/>
        </authorList>
    </citation>
    <scope>NUCLEOTIDE SEQUENCE</scope>
</reference>
<dbReference type="AlphaFoldDB" id="Q08763"/>
<name>Q08763_9DIPT</name>
<feature type="non-terminal residue" evidence="2">
    <location>
        <position position="1"/>
    </location>
</feature>
<evidence type="ECO:0000256" key="1">
    <source>
        <dbReference type="SAM" id="MobiDB-lite"/>
    </source>
</evidence>
<dbReference type="PIR" id="S32026">
    <property type="entry name" value="S32026"/>
</dbReference>
<feature type="compositionally biased region" description="Basic residues" evidence="1">
    <location>
        <begin position="52"/>
        <end position="64"/>
    </location>
</feature>
<evidence type="ECO:0000313" key="2">
    <source>
        <dbReference type="EMBL" id="CAA50051.1"/>
    </source>
</evidence>
<feature type="compositionally biased region" description="Basic residues" evidence="1">
    <location>
        <begin position="22"/>
        <end position="45"/>
    </location>
</feature>
<organism evidence="2">
    <name type="scientific">Chironomus aprilinus</name>
    <dbReference type="NCBI Taxonomy" id="27467"/>
    <lineage>
        <taxon>Eukaryota</taxon>
        <taxon>Metazoa</taxon>
        <taxon>Ecdysozoa</taxon>
        <taxon>Arthropoda</taxon>
        <taxon>Hexapoda</taxon>
        <taxon>Insecta</taxon>
        <taxon>Pterygota</taxon>
        <taxon>Neoptera</taxon>
        <taxon>Endopterygota</taxon>
        <taxon>Diptera</taxon>
        <taxon>Nematocera</taxon>
        <taxon>Chironomoidea</taxon>
        <taxon>Chironomidae</taxon>
        <taxon>Chironominae</taxon>
        <taxon>Chironomus</taxon>
    </lineage>
</organism>
<proteinExistence type="predicted"/>
<feature type="compositionally biased region" description="Basic residues" evidence="1">
    <location>
        <begin position="1"/>
        <end position="12"/>
    </location>
</feature>
<accession>Q08763</accession>
<feature type="region of interest" description="Disordered" evidence="1">
    <location>
        <begin position="1"/>
        <end position="64"/>
    </location>
</feature>
<reference evidence="2" key="2">
    <citation type="journal article" date="1994" name="J. Mol. Evol.">
        <title>Structure of the smallest salivary-gland secretory protein gene in Chironomus tentans.</title>
        <authorList>
            <person name="Galli J."/>
            <person name="Wieslander L."/>
        </authorList>
    </citation>
    <scope>NUCLEOTIDE SEQUENCE</scope>
</reference>
<protein>
    <submittedName>
        <fullName evidence="2">C.halophilus Sp12 gene homologue</fullName>
    </submittedName>
</protein>